<dbReference type="PANTHER" id="PTHR46870">
    <property type="entry name" value="PROTEIN THYLAKOID ASSEMBLY 8-LIKE, CHLOROPLASTIC"/>
    <property type="match status" value="1"/>
</dbReference>
<evidence type="ECO:0000313" key="3">
    <source>
        <dbReference type="EMBL" id="KAG0478694.1"/>
    </source>
</evidence>
<dbReference type="InterPro" id="IPR011990">
    <property type="entry name" value="TPR-like_helical_dom_sf"/>
</dbReference>
<accession>A0A835QYJ7</accession>
<dbReference type="InterPro" id="IPR044795">
    <property type="entry name" value="THA8L-like"/>
</dbReference>
<evidence type="ECO:0000313" key="4">
    <source>
        <dbReference type="Proteomes" id="UP000639772"/>
    </source>
</evidence>
<proteinExistence type="predicted"/>
<protein>
    <recommendedName>
        <fullName evidence="5">Pentatricopeptide repeat-containing protein</fullName>
    </recommendedName>
</protein>
<dbReference type="PANTHER" id="PTHR46870:SF1">
    <property type="entry name" value="OS03G0297700 PROTEIN"/>
    <property type="match status" value="1"/>
</dbReference>
<dbReference type="InterPro" id="IPR002885">
    <property type="entry name" value="PPR_rpt"/>
</dbReference>
<dbReference type="AlphaFoldDB" id="A0A835QYJ7"/>
<feature type="repeat" description="PPR" evidence="2">
    <location>
        <begin position="224"/>
        <end position="258"/>
    </location>
</feature>
<dbReference type="Gene3D" id="1.25.40.10">
    <property type="entry name" value="Tetratricopeptide repeat domain"/>
    <property type="match status" value="1"/>
</dbReference>
<dbReference type="OrthoDB" id="411857at2759"/>
<comment type="caution">
    <text evidence="3">The sequence shown here is derived from an EMBL/GenBank/DDBJ whole genome shotgun (WGS) entry which is preliminary data.</text>
</comment>
<reference evidence="3 4" key="1">
    <citation type="journal article" date="2020" name="Nat. Food">
        <title>A phased Vanilla planifolia genome enables genetic improvement of flavour and production.</title>
        <authorList>
            <person name="Hasing T."/>
            <person name="Tang H."/>
            <person name="Brym M."/>
            <person name="Khazi F."/>
            <person name="Huang T."/>
            <person name="Chambers A.H."/>
        </authorList>
    </citation>
    <scope>NUCLEOTIDE SEQUENCE [LARGE SCALE GENOMIC DNA]</scope>
    <source>
        <tissue evidence="3">Leaf</tissue>
    </source>
</reference>
<organism evidence="3 4">
    <name type="scientific">Vanilla planifolia</name>
    <name type="common">Vanilla</name>
    <dbReference type="NCBI Taxonomy" id="51239"/>
    <lineage>
        <taxon>Eukaryota</taxon>
        <taxon>Viridiplantae</taxon>
        <taxon>Streptophyta</taxon>
        <taxon>Embryophyta</taxon>
        <taxon>Tracheophyta</taxon>
        <taxon>Spermatophyta</taxon>
        <taxon>Magnoliopsida</taxon>
        <taxon>Liliopsida</taxon>
        <taxon>Asparagales</taxon>
        <taxon>Orchidaceae</taxon>
        <taxon>Vanilloideae</taxon>
        <taxon>Vanilleae</taxon>
        <taxon>Vanilla</taxon>
    </lineage>
</organism>
<dbReference type="Proteomes" id="UP000639772">
    <property type="component" value="Chromosome 6"/>
</dbReference>
<evidence type="ECO:0000256" key="2">
    <source>
        <dbReference type="PROSITE-ProRule" id="PRU00708"/>
    </source>
</evidence>
<name>A0A835QYJ7_VANPL</name>
<dbReference type="EMBL" id="JADCNM010000006">
    <property type="protein sequence ID" value="KAG0478694.1"/>
    <property type="molecule type" value="Genomic_DNA"/>
</dbReference>
<dbReference type="PROSITE" id="PS51375">
    <property type="entry name" value="PPR"/>
    <property type="match status" value="1"/>
</dbReference>
<sequence>MRKKLRQTTRFVEYEREFSEDKTPESRLQVEMKQQERIRSILFTRSAVMLRHASGFLRCRATKGLAFAVALVDDLVYPSVFQRHASGKRLVEASVFLCWDSFHSASSSSPSLSIWRRKKEMGKEGLFVVHQLKRLGPGPRLDNFMRTHVSRLLRTDLLAVLAELQRQDNIFLSMKIYGVVRKEIWYRPDMFFYRDMLMMLARNKRIEETRLVWADLRSEDVRFDQHTYGDIVRAFTDGGLTALAMEFYEEMRSSPDPPLSLPFRVMLKGLIPYPEAREKVKADFLELFPNMMVYDPPDDSFDED</sequence>
<keyword evidence="1" id="KW-0677">Repeat</keyword>
<evidence type="ECO:0000256" key="1">
    <source>
        <dbReference type="ARBA" id="ARBA00022737"/>
    </source>
</evidence>
<gene>
    <name evidence="3" type="ORF">HPP92_013413</name>
</gene>
<evidence type="ECO:0008006" key="5">
    <source>
        <dbReference type="Google" id="ProtNLM"/>
    </source>
</evidence>